<protein>
    <submittedName>
        <fullName evidence="2">DUF3429 domain-containing protein</fullName>
    </submittedName>
</protein>
<keyword evidence="1" id="KW-1133">Transmembrane helix</keyword>
<evidence type="ECO:0000313" key="3">
    <source>
        <dbReference type="Proteomes" id="UP001597380"/>
    </source>
</evidence>
<sequence>MVSSNLFRTLGYAGLLPFSFGLLMMMFELTVLGITGITLFTSYSAIILSFLSGALWGRVIHLSEESFERPTILVFSNLFALLAWLGLLAGQGYITLWILLIGYLLVITVEHACLNTSEDSGGTVPQLASKPSEPPSMSGYAKMRIYLTGIVASLHVLGIAVWSAS</sequence>
<organism evidence="2 3">
    <name type="scientific">Corallincola platygyrae</name>
    <dbReference type="NCBI Taxonomy" id="1193278"/>
    <lineage>
        <taxon>Bacteria</taxon>
        <taxon>Pseudomonadati</taxon>
        <taxon>Pseudomonadota</taxon>
        <taxon>Gammaproteobacteria</taxon>
        <taxon>Alteromonadales</taxon>
        <taxon>Psychromonadaceae</taxon>
        <taxon>Corallincola</taxon>
    </lineage>
</organism>
<feature type="transmembrane region" description="Helical" evidence="1">
    <location>
        <begin position="40"/>
        <end position="60"/>
    </location>
</feature>
<dbReference type="InterPro" id="IPR021836">
    <property type="entry name" value="DUF3429"/>
</dbReference>
<name>A0ABW4XGI1_9GAMM</name>
<reference evidence="3" key="1">
    <citation type="journal article" date="2019" name="Int. J. Syst. Evol. Microbiol.">
        <title>The Global Catalogue of Microorganisms (GCM) 10K type strain sequencing project: providing services to taxonomists for standard genome sequencing and annotation.</title>
        <authorList>
            <consortium name="The Broad Institute Genomics Platform"/>
            <consortium name="The Broad Institute Genome Sequencing Center for Infectious Disease"/>
            <person name="Wu L."/>
            <person name="Ma J."/>
        </authorList>
    </citation>
    <scope>NUCLEOTIDE SEQUENCE [LARGE SCALE GENOMIC DNA]</scope>
    <source>
        <strain evidence="3">CGMCC 1.10992</strain>
    </source>
</reference>
<feature type="transmembrane region" description="Helical" evidence="1">
    <location>
        <begin position="145"/>
        <end position="164"/>
    </location>
</feature>
<dbReference type="EMBL" id="JBHUHT010000004">
    <property type="protein sequence ID" value="MFD2094611.1"/>
    <property type="molecule type" value="Genomic_DNA"/>
</dbReference>
<proteinExistence type="predicted"/>
<gene>
    <name evidence="2" type="ORF">ACFSJ3_01320</name>
</gene>
<evidence type="ECO:0000256" key="1">
    <source>
        <dbReference type="SAM" id="Phobius"/>
    </source>
</evidence>
<feature type="transmembrane region" description="Helical" evidence="1">
    <location>
        <begin position="12"/>
        <end position="34"/>
    </location>
</feature>
<keyword evidence="1" id="KW-0472">Membrane</keyword>
<dbReference type="Pfam" id="PF11911">
    <property type="entry name" value="DUF3429"/>
    <property type="match status" value="1"/>
</dbReference>
<evidence type="ECO:0000313" key="2">
    <source>
        <dbReference type="EMBL" id="MFD2094611.1"/>
    </source>
</evidence>
<dbReference type="Proteomes" id="UP001597380">
    <property type="component" value="Unassembled WGS sequence"/>
</dbReference>
<keyword evidence="3" id="KW-1185">Reference proteome</keyword>
<accession>A0ABW4XGI1</accession>
<keyword evidence="1" id="KW-0812">Transmembrane</keyword>
<comment type="caution">
    <text evidence="2">The sequence shown here is derived from an EMBL/GenBank/DDBJ whole genome shotgun (WGS) entry which is preliminary data.</text>
</comment>
<dbReference type="RefSeq" id="WP_345338778.1">
    <property type="nucleotide sequence ID" value="NZ_BAABLI010000007.1"/>
</dbReference>